<feature type="region of interest" description="Disordered" evidence="1">
    <location>
        <begin position="126"/>
        <end position="146"/>
    </location>
</feature>
<feature type="compositionally biased region" description="Low complexity" evidence="1">
    <location>
        <begin position="236"/>
        <end position="248"/>
    </location>
</feature>
<dbReference type="AlphaFoldDB" id="A0A835XZX0"/>
<feature type="compositionally biased region" description="Low complexity" evidence="1">
    <location>
        <begin position="306"/>
        <end position="319"/>
    </location>
</feature>
<feature type="region of interest" description="Disordered" evidence="1">
    <location>
        <begin position="290"/>
        <end position="333"/>
    </location>
</feature>
<proteinExistence type="predicted"/>
<feature type="region of interest" description="Disordered" evidence="1">
    <location>
        <begin position="224"/>
        <end position="248"/>
    </location>
</feature>
<organism evidence="2 3">
    <name type="scientific">Edaphochlamys debaryana</name>
    <dbReference type="NCBI Taxonomy" id="47281"/>
    <lineage>
        <taxon>Eukaryota</taxon>
        <taxon>Viridiplantae</taxon>
        <taxon>Chlorophyta</taxon>
        <taxon>core chlorophytes</taxon>
        <taxon>Chlorophyceae</taxon>
        <taxon>CS clade</taxon>
        <taxon>Chlamydomonadales</taxon>
        <taxon>Chlamydomonadales incertae sedis</taxon>
        <taxon>Edaphochlamys</taxon>
    </lineage>
</organism>
<feature type="compositionally biased region" description="Low complexity" evidence="1">
    <location>
        <begin position="126"/>
        <end position="138"/>
    </location>
</feature>
<accession>A0A835XZX0</accession>
<name>A0A835XZX0_9CHLO</name>
<evidence type="ECO:0000313" key="3">
    <source>
        <dbReference type="Proteomes" id="UP000612055"/>
    </source>
</evidence>
<evidence type="ECO:0000256" key="1">
    <source>
        <dbReference type="SAM" id="MobiDB-lite"/>
    </source>
</evidence>
<keyword evidence="3" id="KW-1185">Reference proteome</keyword>
<gene>
    <name evidence="2" type="ORF">HYH03_007741</name>
</gene>
<protein>
    <submittedName>
        <fullName evidence="2">Uncharacterized protein</fullName>
    </submittedName>
</protein>
<evidence type="ECO:0000313" key="2">
    <source>
        <dbReference type="EMBL" id="KAG2494102.1"/>
    </source>
</evidence>
<dbReference type="Proteomes" id="UP000612055">
    <property type="component" value="Unassembled WGS sequence"/>
</dbReference>
<comment type="caution">
    <text evidence="2">The sequence shown here is derived from an EMBL/GenBank/DDBJ whole genome shotgun (WGS) entry which is preliminary data.</text>
</comment>
<sequence>MAVTTLLHGNIAWRCSGASSRGSRRAGIVRGQPCAATMVAERHLGSTQDTLANNVVPANATTKFKPVVHTAEVHLRALPGPRSDDSSGLDFVDLCQYDEKQTQGYYEDACTYQLLVIPAHAVLRSGGSASSSRDVSASQDGPALSSGDPCCCGFNLKQLTGVRDNVIRKLSPVVAQGAAAEVEAERRRKARRLVALLSQQKNVSKWRASAAAAATPAANPTTAAAAELCSGSETQPEPGSSGAGSPASARLDAWLSSLDASALTQYDEELTGTEEPLLGQAMTAADDLLLEGEQQQQAGEEEGGARWRSGSRGGVAAAGRRMESADSTPAPWL</sequence>
<reference evidence="2" key="1">
    <citation type="journal article" date="2020" name="bioRxiv">
        <title>Comparative genomics of Chlamydomonas.</title>
        <authorList>
            <person name="Craig R.J."/>
            <person name="Hasan A.R."/>
            <person name="Ness R.W."/>
            <person name="Keightley P.D."/>
        </authorList>
    </citation>
    <scope>NUCLEOTIDE SEQUENCE</scope>
    <source>
        <strain evidence="2">CCAP 11/70</strain>
    </source>
</reference>
<dbReference type="EMBL" id="JAEHOE010000033">
    <property type="protein sequence ID" value="KAG2494102.1"/>
    <property type="molecule type" value="Genomic_DNA"/>
</dbReference>